<dbReference type="EMBL" id="FRCS01000029">
    <property type="protein sequence ID" value="SHN47889.1"/>
    <property type="molecule type" value="Genomic_DNA"/>
</dbReference>
<accession>A0A1M7RNU3</accession>
<keyword evidence="8" id="KW-1185">Reference proteome</keyword>
<dbReference type="PANTHER" id="PTHR32114">
    <property type="entry name" value="ABC TRANSPORTER ABCH.3"/>
    <property type="match status" value="1"/>
</dbReference>
<feature type="domain" description="Rad50/SbcC-type AAA" evidence="6">
    <location>
        <begin position="66"/>
        <end position="123"/>
    </location>
</feature>
<gene>
    <name evidence="7" type="ORF">SAMN05443668_12949</name>
</gene>
<evidence type="ECO:0000313" key="8">
    <source>
        <dbReference type="Proteomes" id="UP000184440"/>
    </source>
</evidence>
<keyword evidence="4" id="KW-0175">Coiled coil</keyword>
<dbReference type="Gene3D" id="3.40.50.300">
    <property type="entry name" value="P-loop containing nucleotide triphosphate hydrolases"/>
    <property type="match status" value="2"/>
</dbReference>
<dbReference type="STRING" id="134849.SAMN05443668_12949"/>
<evidence type="ECO:0000256" key="5">
    <source>
        <dbReference type="SAM" id="MobiDB-lite"/>
    </source>
</evidence>
<dbReference type="PANTHER" id="PTHR32114:SF2">
    <property type="entry name" value="ABC TRANSPORTER ABCH.3"/>
    <property type="match status" value="1"/>
</dbReference>
<comment type="subunit">
    <text evidence="2">Heterodimer of SbcC and SbcD.</text>
</comment>
<evidence type="ECO:0000259" key="6">
    <source>
        <dbReference type="Pfam" id="PF13476"/>
    </source>
</evidence>
<feature type="region of interest" description="Disordered" evidence="5">
    <location>
        <begin position="419"/>
        <end position="444"/>
    </location>
</feature>
<dbReference type="InterPro" id="IPR027417">
    <property type="entry name" value="P-loop_NTPase"/>
</dbReference>
<evidence type="ECO:0000256" key="1">
    <source>
        <dbReference type="ARBA" id="ARBA00006930"/>
    </source>
</evidence>
<feature type="compositionally biased region" description="Gly residues" evidence="5">
    <location>
        <begin position="423"/>
        <end position="444"/>
    </location>
</feature>
<dbReference type="RefSeq" id="WP_073266171.1">
    <property type="nucleotide sequence ID" value="NZ_FRCS01000029.1"/>
</dbReference>
<comment type="similarity">
    <text evidence="1">Belongs to the SMC family. SbcC subfamily.</text>
</comment>
<dbReference type="GO" id="GO:0016887">
    <property type="term" value="F:ATP hydrolysis activity"/>
    <property type="evidence" value="ECO:0007669"/>
    <property type="project" value="InterPro"/>
</dbReference>
<evidence type="ECO:0000256" key="2">
    <source>
        <dbReference type="ARBA" id="ARBA00011322"/>
    </source>
</evidence>
<reference evidence="7 8" key="1">
    <citation type="submission" date="2016-11" db="EMBL/GenBank/DDBJ databases">
        <authorList>
            <person name="Jaros S."/>
            <person name="Januszkiewicz K."/>
            <person name="Wedrychowicz H."/>
        </authorList>
    </citation>
    <scope>NUCLEOTIDE SEQUENCE [LARGE SCALE GENOMIC DNA]</scope>
    <source>
        <strain evidence="7 8">DSM 46144</strain>
    </source>
</reference>
<dbReference type="Proteomes" id="UP000184440">
    <property type="component" value="Unassembled WGS sequence"/>
</dbReference>
<organism evidence="7 8">
    <name type="scientific">Cryptosporangium aurantiacum</name>
    <dbReference type="NCBI Taxonomy" id="134849"/>
    <lineage>
        <taxon>Bacteria</taxon>
        <taxon>Bacillati</taxon>
        <taxon>Actinomycetota</taxon>
        <taxon>Actinomycetes</taxon>
        <taxon>Cryptosporangiales</taxon>
        <taxon>Cryptosporangiaceae</taxon>
        <taxon>Cryptosporangium</taxon>
    </lineage>
</organism>
<dbReference type="GO" id="GO:0006302">
    <property type="term" value="P:double-strand break repair"/>
    <property type="evidence" value="ECO:0007669"/>
    <property type="project" value="InterPro"/>
</dbReference>
<feature type="coiled-coil region" evidence="4">
    <location>
        <begin position="378"/>
        <end position="415"/>
    </location>
</feature>
<dbReference type="InterPro" id="IPR038729">
    <property type="entry name" value="Rad50/SbcC_AAA"/>
</dbReference>
<proteinExistence type="inferred from homology"/>
<protein>
    <recommendedName>
        <fullName evidence="3">Nuclease SbcCD subunit C</fullName>
    </recommendedName>
</protein>
<evidence type="ECO:0000256" key="3">
    <source>
        <dbReference type="ARBA" id="ARBA00013368"/>
    </source>
</evidence>
<name>A0A1M7RNU3_9ACTN</name>
<dbReference type="Pfam" id="PF13476">
    <property type="entry name" value="AAA_23"/>
    <property type="match status" value="1"/>
</dbReference>
<sequence>MDREHVLLDALFDRLTTDDVADRTADLVLAAYAGEDELRAVLAGERVELPERPAADAEQAAVYLRSITVAGFRGVGPKAELMLRPEPGLTLIVGRNGSGKSSFAEAVELALTGGSARLAERSGTFRSGWRNLHVPSPGLIELNALVDGDARPIRIRRTWGEDETAPEEAAVEVRHGADRYDGTAALGWQRPLEVYRPFLTADDLGRLIAARPSDLFDALAPLLGIEPVTAADERLKAVRRELTARQNAVRDGKKELLALLAASTDERAREAERLLARPRPDRAGIDALLARADDVDEPGVAAARRLLAAPPLPGAEYAEDVASALESAAGRVAGGTGPETERVEQLAGLLRLAVGRHAAHGDEDCPVCRTGRLDADWAAEARHRLEQADRAVAGAREAAKSLADARRKARDLLARVRAVLPDGPGGPNGTRGPGDPGAAGGSDGWGGLVGLEGVPAEVRAGLLDALVRWRTVDPDDDPLRLASELRLQYPGLRDAVDRTTDAVAAWLRDRHDAWRGPAAALQQWLTAADEAAAAKQPLTELKAAIEWLRGAIGELRAARLAPFAERSQQIWQALRQESNVELAGMTLDGSSTRRRVSFPAAVDGAAAPALAVMSQGELQALGLAVFLPRAVATESPFRFLVVDDPVQSMDPAKVDGLARVLAGLAAHRQVVVFTHDDRLPEAVRRLGLGGRILEVTRRENSRIEIRANHDPVDRYLDDARALARTDELTEDVRGPVVAALCRSAVEAACHEQVRRVRIDRGQPHRDVDAVLGAAGPTTQVAALALFDDPAAGGRVLPRLNRAGGWAADAFRACKEGTHGRYSGDLPKLVADTTRLTALLRGRK</sequence>
<evidence type="ECO:0000256" key="4">
    <source>
        <dbReference type="SAM" id="Coils"/>
    </source>
</evidence>
<dbReference type="SUPFAM" id="SSF52540">
    <property type="entry name" value="P-loop containing nucleoside triphosphate hydrolases"/>
    <property type="match status" value="1"/>
</dbReference>
<dbReference type="AlphaFoldDB" id="A0A1M7RNU3"/>
<evidence type="ECO:0000313" key="7">
    <source>
        <dbReference type="EMBL" id="SHN47889.1"/>
    </source>
</evidence>
<dbReference type="OrthoDB" id="4428168at2"/>
<dbReference type="CDD" id="cd00267">
    <property type="entry name" value="ABC_ATPase"/>
    <property type="match status" value="1"/>
</dbReference>